<evidence type="ECO:0000256" key="1">
    <source>
        <dbReference type="SAM" id="SignalP"/>
    </source>
</evidence>
<evidence type="ECO:0000313" key="2">
    <source>
        <dbReference type="EMBL" id="JAE15187.1"/>
    </source>
</evidence>
<dbReference type="EMBL" id="GBRH01182709">
    <property type="protein sequence ID" value="JAE15187.1"/>
    <property type="molecule type" value="Transcribed_RNA"/>
</dbReference>
<reference evidence="2" key="2">
    <citation type="journal article" date="2015" name="Data Brief">
        <title>Shoot transcriptome of the giant reed, Arundo donax.</title>
        <authorList>
            <person name="Barrero R.A."/>
            <person name="Guerrero F.D."/>
            <person name="Moolhuijzen P."/>
            <person name="Goolsby J.A."/>
            <person name="Tidwell J."/>
            <person name="Bellgard S.E."/>
            <person name="Bellgard M.I."/>
        </authorList>
    </citation>
    <scope>NUCLEOTIDE SEQUENCE</scope>
    <source>
        <tissue evidence="2">Shoot tissue taken approximately 20 cm above the soil surface</tissue>
    </source>
</reference>
<keyword evidence="1" id="KW-0732">Signal</keyword>
<proteinExistence type="predicted"/>
<name>A0A0A9FSE4_ARUDO</name>
<sequence length="51" mass="5631">MAYFLSLVTVHPHKSQLLLIVLVLVHDGFGQGFPQNNALLRDQMGKLLVAS</sequence>
<accession>A0A0A9FSE4</accession>
<protein>
    <submittedName>
        <fullName evidence="2">Uncharacterized protein</fullName>
    </submittedName>
</protein>
<dbReference type="EMBL" id="GBRH01267712">
    <property type="protein sequence ID" value="JAD30183.1"/>
    <property type="molecule type" value="Transcribed_RNA"/>
</dbReference>
<dbReference type="AlphaFoldDB" id="A0A0A9FSE4"/>
<organism evidence="2">
    <name type="scientific">Arundo donax</name>
    <name type="common">Giant reed</name>
    <name type="synonym">Donax arundinaceus</name>
    <dbReference type="NCBI Taxonomy" id="35708"/>
    <lineage>
        <taxon>Eukaryota</taxon>
        <taxon>Viridiplantae</taxon>
        <taxon>Streptophyta</taxon>
        <taxon>Embryophyta</taxon>
        <taxon>Tracheophyta</taxon>
        <taxon>Spermatophyta</taxon>
        <taxon>Magnoliopsida</taxon>
        <taxon>Liliopsida</taxon>
        <taxon>Poales</taxon>
        <taxon>Poaceae</taxon>
        <taxon>PACMAD clade</taxon>
        <taxon>Arundinoideae</taxon>
        <taxon>Arundineae</taxon>
        <taxon>Arundo</taxon>
    </lineage>
</organism>
<feature type="chain" id="PRO_5015033048" evidence="1">
    <location>
        <begin position="33"/>
        <end position="51"/>
    </location>
</feature>
<feature type="signal peptide" evidence="1">
    <location>
        <begin position="1"/>
        <end position="32"/>
    </location>
</feature>
<reference evidence="2" key="1">
    <citation type="submission" date="2014-09" db="EMBL/GenBank/DDBJ databases">
        <authorList>
            <person name="Magalhaes I.L.F."/>
            <person name="Oliveira U."/>
            <person name="Santos F.R."/>
            <person name="Vidigal T.H.D.A."/>
            <person name="Brescovit A.D."/>
            <person name="Santos A.J."/>
        </authorList>
    </citation>
    <scope>NUCLEOTIDE SEQUENCE</scope>
    <source>
        <tissue evidence="2">Shoot tissue taken approximately 20 cm above the soil surface</tissue>
    </source>
</reference>